<organism evidence="7 8">
    <name type="scientific">Ottowia beijingensis</name>
    <dbReference type="NCBI Taxonomy" id="1207057"/>
    <lineage>
        <taxon>Bacteria</taxon>
        <taxon>Pseudomonadati</taxon>
        <taxon>Pseudomonadota</taxon>
        <taxon>Betaproteobacteria</taxon>
        <taxon>Burkholderiales</taxon>
        <taxon>Comamonadaceae</taxon>
        <taxon>Ottowia</taxon>
    </lineage>
</organism>
<dbReference type="GO" id="GO:0015645">
    <property type="term" value="F:fatty acid ligase activity"/>
    <property type="evidence" value="ECO:0007669"/>
    <property type="project" value="TreeGrafter"/>
</dbReference>
<dbReference type="PROSITE" id="PS00455">
    <property type="entry name" value="AMP_BINDING"/>
    <property type="match status" value="1"/>
</dbReference>
<feature type="region of interest" description="Disordered" evidence="5">
    <location>
        <begin position="238"/>
        <end position="288"/>
    </location>
</feature>
<dbReference type="GO" id="GO:0006637">
    <property type="term" value="P:acyl-CoA metabolic process"/>
    <property type="evidence" value="ECO:0007669"/>
    <property type="project" value="TreeGrafter"/>
</dbReference>
<evidence type="ECO:0000313" key="7">
    <source>
        <dbReference type="EMBL" id="NZA00772.1"/>
    </source>
</evidence>
<keyword evidence="4" id="KW-0067">ATP-binding</keyword>
<proteinExistence type="inferred from homology"/>
<evidence type="ECO:0000313" key="8">
    <source>
        <dbReference type="Proteomes" id="UP000589716"/>
    </source>
</evidence>
<dbReference type="GO" id="GO:0004321">
    <property type="term" value="F:fatty-acyl-CoA synthase activity"/>
    <property type="evidence" value="ECO:0007669"/>
    <property type="project" value="TreeGrafter"/>
</dbReference>
<evidence type="ECO:0000256" key="2">
    <source>
        <dbReference type="ARBA" id="ARBA00022598"/>
    </source>
</evidence>
<dbReference type="EMBL" id="JACCKX010000001">
    <property type="protein sequence ID" value="NZA00772.1"/>
    <property type="molecule type" value="Genomic_DNA"/>
</dbReference>
<dbReference type="Gene3D" id="3.40.50.12780">
    <property type="entry name" value="N-terminal domain of ligase-like"/>
    <property type="match status" value="1"/>
</dbReference>
<dbReference type="Pfam" id="PF00501">
    <property type="entry name" value="AMP-binding"/>
    <property type="match status" value="1"/>
</dbReference>
<accession>A0A853IKF2</accession>
<comment type="similarity">
    <text evidence="1">Belongs to the ATP-dependent AMP-binding enzyme family.</text>
</comment>
<keyword evidence="3" id="KW-0547">Nucleotide-binding</keyword>
<dbReference type="InterPro" id="IPR000873">
    <property type="entry name" value="AMP-dep_synth/lig_dom"/>
</dbReference>
<dbReference type="InterPro" id="IPR051087">
    <property type="entry name" value="Mitochondrial_ACSM"/>
</dbReference>
<dbReference type="InterPro" id="IPR042099">
    <property type="entry name" value="ANL_N_sf"/>
</dbReference>
<dbReference type="InterPro" id="IPR020845">
    <property type="entry name" value="AMP-binding_CS"/>
</dbReference>
<evidence type="ECO:0000259" key="6">
    <source>
        <dbReference type="Pfam" id="PF00501"/>
    </source>
</evidence>
<protein>
    <submittedName>
        <fullName evidence="7">Acyl-CoA synthetase</fullName>
    </submittedName>
</protein>
<dbReference type="GO" id="GO:0006633">
    <property type="term" value="P:fatty acid biosynthetic process"/>
    <property type="evidence" value="ECO:0007669"/>
    <property type="project" value="TreeGrafter"/>
</dbReference>
<reference evidence="7 8" key="1">
    <citation type="submission" date="2020-07" db="EMBL/GenBank/DDBJ databases">
        <authorList>
            <person name="Maaloum M."/>
        </authorList>
    </citation>
    <scope>NUCLEOTIDE SEQUENCE [LARGE SCALE GENOMIC DNA]</scope>
    <source>
        <strain evidence="7 8">GCS-AN-3</strain>
    </source>
</reference>
<keyword evidence="8" id="KW-1185">Reference proteome</keyword>
<evidence type="ECO:0000256" key="1">
    <source>
        <dbReference type="ARBA" id="ARBA00006432"/>
    </source>
</evidence>
<gene>
    <name evidence="7" type="ORF">H0I39_01410</name>
</gene>
<dbReference type="SUPFAM" id="SSF56801">
    <property type="entry name" value="Acetyl-CoA synthetase-like"/>
    <property type="match status" value="1"/>
</dbReference>
<evidence type="ECO:0000256" key="5">
    <source>
        <dbReference type="SAM" id="MobiDB-lite"/>
    </source>
</evidence>
<dbReference type="GO" id="GO:0005524">
    <property type="term" value="F:ATP binding"/>
    <property type="evidence" value="ECO:0007669"/>
    <property type="project" value="UniProtKB-KW"/>
</dbReference>
<dbReference type="AlphaFoldDB" id="A0A853IKF2"/>
<dbReference type="RefSeq" id="WP_180549314.1">
    <property type="nucleotide sequence ID" value="NZ_JACCKX010000001.1"/>
</dbReference>
<comment type="caution">
    <text evidence="7">The sequence shown here is derived from an EMBL/GenBank/DDBJ whole genome shotgun (WGS) entry which is preliminary data.</text>
</comment>
<dbReference type="Proteomes" id="UP000589716">
    <property type="component" value="Unassembled WGS sequence"/>
</dbReference>
<evidence type="ECO:0000256" key="3">
    <source>
        <dbReference type="ARBA" id="ARBA00022741"/>
    </source>
</evidence>
<sequence length="288" mass="30356">MPQRPVSDSGDDHHAAMQQAFRWQVPARFNMAEVCSRRWAQAPDATEKIAVIEHVAGAAPRLHSYAALQAAANRLSNALAKVGVRRDDRVAIVMPQRFETAVAYIAVLQLGAIAMPLSQLFGPEALEYRINDAGALAAICDEASMEALLSVRGSCPTLAVVIGLGQGAARADHDWQTLLATAADTFDAADTAADDPAVLIYTSGTTGPPKGALIPHRALIGNLPGFVCSQNWFGFEPTAETLPPDETPPRAGRAGMGAGTSGQRPVCRATQRRKASSGVRQTGPGREG</sequence>
<dbReference type="PANTHER" id="PTHR43605:SF10">
    <property type="entry name" value="ACYL-COA SYNTHETASE MEDIUM CHAIN FAMILY MEMBER 3"/>
    <property type="match status" value="1"/>
</dbReference>
<name>A0A853IKF2_9BURK</name>
<keyword evidence="2" id="KW-0436">Ligase</keyword>
<evidence type="ECO:0000256" key="4">
    <source>
        <dbReference type="ARBA" id="ARBA00022840"/>
    </source>
</evidence>
<dbReference type="PANTHER" id="PTHR43605">
    <property type="entry name" value="ACYL-COENZYME A SYNTHETASE"/>
    <property type="match status" value="1"/>
</dbReference>
<feature type="domain" description="AMP-dependent synthetase/ligase" evidence="6">
    <location>
        <begin position="41"/>
        <end position="229"/>
    </location>
</feature>